<dbReference type="PANTHER" id="PTHR35369:SF2">
    <property type="entry name" value="BLR3025 PROTEIN"/>
    <property type="match status" value="1"/>
</dbReference>
<dbReference type="GO" id="GO:0006281">
    <property type="term" value="P:DNA repair"/>
    <property type="evidence" value="ECO:0007669"/>
    <property type="project" value="InterPro"/>
</dbReference>
<feature type="domain" description="UmuC" evidence="3">
    <location>
        <begin position="81"/>
        <end position="149"/>
    </location>
</feature>
<evidence type="ECO:0000313" key="5">
    <source>
        <dbReference type="Proteomes" id="UP000613840"/>
    </source>
</evidence>
<dbReference type="EMBL" id="BMMZ01000002">
    <property type="protein sequence ID" value="GGL53581.1"/>
    <property type="molecule type" value="Genomic_DNA"/>
</dbReference>
<dbReference type="InterPro" id="IPR043502">
    <property type="entry name" value="DNA/RNA_pol_sf"/>
</dbReference>
<organism evidence="4 5">
    <name type="scientific">Microlunatus endophyticus</name>
    <dbReference type="NCBI Taxonomy" id="1716077"/>
    <lineage>
        <taxon>Bacteria</taxon>
        <taxon>Bacillati</taxon>
        <taxon>Actinomycetota</taxon>
        <taxon>Actinomycetes</taxon>
        <taxon>Propionibacteriales</taxon>
        <taxon>Propionibacteriaceae</taxon>
        <taxon>Microlunatus</taxon>
    </lineage>
</organism>
<dbReference type="AlphaFoldDB" id="A0A917S482"/>
<name>A0A917S482_9ACTN</name>
<protein>
    <submittedName>
        <fullName evidence="4">DNA polymerase</fullName>
    </submittedName>
</protein>
<reference evidence="4" key="2">
    <citation type="submission" date="2020-09" db="EMBL/GenBank/DDBJ databases">
        <authorList>
            <person name="Sun Q."/>
            <person name="Zhou Y."/>
        </authorList>
    </citation>
    <scope>NUCLEOTIDE SEQUENCE</scope>
    <source>
        <strain evidence="4">CGMCC 4.7306</strain>
    </source>
</reference>
<keyword evidence="1" id="KW-0227">DNA damage</keyword>
<evidence type="ECO:0000256" key="2">
    <source>
        <dbReference type="SAM" id="MobiDB-lite"/>
    </source>
</evidence>
<gene>
    <name evidence="4" type="ORF">GCM10011575_10010</name>
</gene>
<dbReference type="Proteomes" id="UP000613840">
    <property type="component" value="Unassembled WGS sequence"/>
</dbReference>
<dbReference type="CDD" id="cd03468">
    <property type="entry name" value="PolY_like"/>
    <property type="match status" value="1"/>
</dbReference>
<evidence type="ECO:0000313" key="4">
    <source>
        <dbReference type="EMBL" id="GGL53581.1"/>
    </source>
</evidence>
<keyword evidence="5" id="KW-1185">Reference proteome</keyword>
<dbReference type="SUPFAM" id="SSF56672">
    <property type="entry name" value="DNA/RNA polymerases"/>
    <property type="match status" value="1"/>
</dbReference>
<accession>A0A917S482</accession>
<evidence type="ECO:0000256" key="1">
    <source>
        <dbReference type="ARBA" id="ARBA00022763"/>
    </source>
</evidence>
<dbReference type="InterPro" id="IPR050356">
    <property type="entry name" value="SulA_CellDiv_inhibitor"/>
</dbReference>
<feature type="region of interest" description="Disordered" evidence="2">
    <location>
        <begin position="431"/>
        <end position="451"/>
    </location>
</feature>
<reference evidence="4" key="1">
    <citation type="journal article" date="2014" name="Int. J. Syst. Evol. Microbiol.">
        <title>Complete genome sequence of Corynebacterium casei LMG S-19264T (=DSM 44701T), isolated from a smear-ripened cheese.</title>
        <authorList>
            <consortium name="US DOE Joint Genome Institute (JGI-PGF)"/>
            <person name="Walter F."/>
            <person name="Albersmeier A."/>
            <person name="Kalinowski J."/>
            <person name="Ruckert C."/>
        </authorList>
    </citation>
    <scope>NUCLEOTIDE SEQUENCE</scope>
    <source>
        <strain evidence="4">CGMCC 4.7306</strain>
    </source>
</reference>
<dbReference type="PANTHER" id="PTHR35369">
    <property type="entry name" value="BLR3025 PROTEIN-RELATED"/>
    <property type="match status" value="1"/>
</dbReference>
<comment type="caution">
    <text evidence="4">The sequence shown here is derived from an EMBL/GenBank/DDBJ whole genome shotgun (WGS) entry which is preliminary data.</text>
</comment>
<proteinExistence type="predicted"/>
<sequence>MLPESSTTAARTRTTTAKGTITAKGTVTAKAEAVAKTEAVAPKKTTAGAKQPGERRVMAVWFPDWPVIAALEAENLPSHLPVAVIAKGEVFACSVAARTEGVRRGMRKRDASARCPELIVIDHNPDLDARAFESALATIEVFSPGVEAIRPGLCALTVPSRYYGGEAQAAALLAEKLVSAGIWDVRIGIADDLFTAEQAARAASVQDHVVVQQGSGTAFLAGLPIGVLATDVNQSDELVGLLLRMGITTLGDFARLPARDVLTRFGLSGANAHRLASGRSARKASGRIVPPEREQQVDFAPGLETIEPIAFSTRQTADRFVAGLGRHGLVCTAITIEISTEGGWVRSRRWAHPRWFDSADIIDRLRWQLQADPPPDPVSSVRLLPTELESIGDQGDGLWGSAPDEKIQRGIARVQGMIGFDGVVTAQLQGGREPADRQAQTPWGEQPTGLRPTGLPWPGSLPPPAPTRIYSQPLPAVVLDAEGQPIKITERGAITGEPAKFRPSKDHRFAPVEAWVGPWPIDERWWEEPDTQLRARFQLVAPDGSAWLLIVCGSDWHTEARYD</sequence>
<evidence type="ECO:0000259" key="3">
    <source>
        <dbReference type="PROSITE" id="PS50173"/>
    </source>
</evidence>
<dbReference type="Gene3D" id="3.40.1170.60">
    <property type="match status" value="1"/>
</dbReference>
<dbReference type="InterPro" id="IPR001126">
    <property type="entry name" value="UmuC"/>
</dbReference>
<dbReference type="Pfam" id="PF00817">
    <property type="entry name" value="IMS"/>
    <property type="match status" value="1"/>
</dbReference>
<dbReference type="PROSITE" id="PS50173">
    <property type="entry name" value="UMUC"/>
    <property type="match status" value="1"/>
</dbReference>